<keyword evidence="1" id="KW-0862">Zinc</keyword>
<name>A0AAD6XQJ9_9AGAR</name>
<dbReference type="Proteomes" id="UP001222325">
    <property type="component" value="Unassembled WGS sequence"/>
</dbReference>
<dbReference type="InterPro" id="IPR000571">
    <property type="entry name" value="Znf_CCCH"/>
</dbReference>
<sequence length="459" mass="50026">MPKLREVTELEVASPCDFISEFAVQEDDALVHMPPRAGKQIGDILPIGVELAPAMREDKDLRSGGGPEDKLNSVPKSLGLAAIMEDGELPPCGSGLSPAIQSALADCESVIDQYRRQRISKAKALSEIYQKLQATGSDDVESAFGSFLKTIEDHDRQEDGAEVRGNTRTEPRAQGPVGAAEHGAHRSPTPPVFERPGGRSDALESQYPWTVADFIESSIAPLSPNLTETLRLLKMYMEDPKRAKRSILTSARCPEFPDAEWTNLIHGRPVNLDAVLSGLFSTTTDDERIESLGTGLELRFGAVAPTKVIEDAGTWTIAFGRMSSATLFLFPHRARELATYRDYIIGLFAATSKSFHNRIIAFDRAARKRVSSCRNIELSDFSAFMDIKTAVIDSIGVGVVDAPREPSSGAVRKPKSEACNNWNIGRCPLDTGACRRLHICNVCKKAGHKGPACPDRPQN</sequence>
<evidence type="ECO:0000259" key="3">
    <source>
        <dbReference type="PROSITE" id="PS50103"/>
    </source>
</evidence>
<feature type="domain" description="C3H1-type" evidence="3">
    <location>
        <begin position="413"/>
        <end position="441"/>
    </location>
</feature>
<accession>A0AAD6XQJ9</accession>
<reference evidence="4" key="1">
    <citation type="submission" date="2023-03" db="EMBL/GenBank/DDBJ databases">
        <title>Massive genome expansion in bonnet fungi (Mycena s.s.) driven by repeated elements and novel gene families across ecological guilds.</title>
        <authorList>
            <consortium name="Lawrence Berkeley National Laboratory"/>
            <person name="Harder C.B."/>
            <person name="Miyauchi S."/>
            <person name="Viragh M."/>
            <person name="Kuo A."/>
            <person name="Thoen E."/>
            <person name="Andreopoulos B."/>
            <person name="Lu D."/>
            <person name="Skrede I."/>
            <person name="Drula E."/>
            <person name="Henrissat B."/>
            <person name="Morin E."/>
            <person name="Kohler A."/>
            <person name="Barry K."/>
            <person name="LaButti K."/>
            <person name="Morin E."/>
            <person name="Salamov A."/>
            <person name="Lipzen A."/>
            <person name="Mereny Z."/>
            <person name="Hegedus B."/>
            <person name="Baldrian P."/>
            <person name="Stursova M."/>
            <person name="Weitz H."/>
            <person name="Taylor A."/>
            <person name="Grigoriev I.V."/>
            <person name="Nagy L.G."/>
            <person name="Martin F."/>
            <person name="Kauserud H."/>
        </authorList>
    </citation>
    <scope>NUCLEOTIDE SEQUENCE</scope>
    <source>
        <strain evidence="4">CBHHK173m</strain>
    </source>
</reference>
<gene>
    <name evidence="4" type="ORF">B0H15DRAFT_1022902</name>
</gene>
<keyword evidence="1" id="KW-0863">Zinc-finger</keyword>
<proteinExistence type="predicted"/>
<comment type="caution">
    <text evidence="4">The sequence shown here is derived from an EMBL/GenBank/DDBJ whole genome shotgun (WGS) entry which is preliminary data.</text>
</comment>
<dbReference type="EMBL" id="JARJCN010000029">
    <property type="protein sequence ID" value="KAJ7087358.1"/>
    <property type="molecule type" value="Genomic_DNA"/>
</dbReference>
<feature type="zinc finger region" description="C3H1-type" evidence="1">
    <location>
        <begin position="413"/>
        <end position="441"/>
    </location>
</feature>
<evidence type="ECO:0000313" key="5">
    <source>
        <dbReference type="Proteomes" id="UP001222325"/>
    </source>
</evidence>
<dbReference type="GO" id="GO:0008270">
    <property type="term" value="F:zinc ion binding"/>
    <property type="evidence" value="ECO:0007669"/>
    <property type="project" value="UniProtKB-KW"/>
</dbReference>
<evidence type="ECO:0000313" key="4">
    <source>
        <dbReference type="EMBL" id="KAJ7087358.1"/>
    </source>
</evidence>
<dbReference type="AlphaFoldDB" id="A0AAD6XQJ9"/>
<evidence type="ECO:0000256" key="1">
    <source>
        <dbReference type="PROSITE-ProRule" id="PRU00723"/>
    </source>
</evidence>
<feature type="region of interest" description="Disordered" evidence="2">
    <location>
        <begin position="152"/>
        <end position="201"/>
    </location>
</feature>
<keyword evidence="1" id="KW-0479">Metal-binding</keyword>
<dbReference type="PROSITE" id="PS50103">
    <property type="entry name" value="ZF_C3H1"/>
    <property type="match status" value="1"/>
</dbReference>
<protein>
    <recommendedName>
        <fullName evidence="3">C3H1-type domain-containing protein</fullName>
    </recommendedName>
</protein>
<evidence type="ECO:0000256" key="2">
    <source>
        <dbReference type="SAM" id="MobiDB-lite"/>
    </source>
</evidence>
<keyword evidence="5" id="KW-1185">Reference proteome</keyword>
<feature type="compositionally biased region" description="Basic and acidic residues" evidence="2">
    <location>
        <begin position="152"/>
        <end position="171"/>
    </location>
</feature>
<organism evidence="4 5">
    <name type="scientific">Mycena belliarum</name>
    <dbReference type="NCBI Taxonomy" id="1033014"/>
    <lineage>
        <taxon>Eukaryota</taxon>
        <taxon>Fungi</taxon>
        <taxon>Dikarya</taxon>
        <taxon>Basidiomycota</taxon>
        <taxon>Agaricomycotina</taxon>
        <taxon>Agaricomycetes</taxon>
        <taxon>Agaricomycetidae</taxon>
        <taxon>Agaricales</taxon>
        <taxon>Marasmiineae</taxon>
        <taxon>Mycenaceae</taxon>
        <taxon>Mycena</taxon>
    </lineage>
</organism>